<evidence type="ECO:0000259" key="1">
    <source>
        <dbReference type="Pfam" id="PF00791"/>
    </source>
</evidence>
<feature type="domain" description="ZU5" evidence="1">
    <location>
        <begin position="31"/>
        <end position="108"/>
    </location>
</feature>
<accession>A0ABN8PXJ4</accession>
<dbReference type="Proteomes" id="UP001159427">
    <property type="component" value="Unassembled WGS sequence"/>
</dbReference>
<evidence type="ECO:0000313" key="3">
    <source>
        <dbReference type="Proteomes" id="UP001159427"/>
    </source>
</evidence>
<gene>
    <name evidence="2" type="ORF">PEVE_00000930</name>
</gene>
<dbReference type="Gene3D" id="2.60.220.30">
    <property type="match status" value="1"/>
</dbReference>
<name>A0ABN8PXJ4_9CNID</name>
<feature type="non-terminal residue" evidence="2">
    <location>
        <position position="1"/>
    </location>
</feature>
<protein>
    <recommendedName>
        <fullName evidence="1">ZU5 domain-containing protein</fullName>
    </recommendedName>
</protein>
<reference evidence="2 3" key="1">
    <citation type="submission" date="2022-05" db="EMBL/GenBank/DDBJ databases">
        <authorList>
            <consortium name="Genoscope - CEA"/>
            <person name="William W."/>
        </authorList>
    </citation>
    <scope>NUCLEOTIDE SEQUENCE [LARGE SCALE GENOMIC DNA]</scope>
</reference>
<organism evidence="2 3">
    <name type="scientific">Porites evermanni</name>
    <dbReference type="NCBI Taxonomy" id="104178"/>
    <lineage>
        <taxon>Eukaryota</taxon>
        <taxon>Metazoa</taxon>
        <taxon>Cnidaria</taxon>
        <taxon>Anthozoa</taxon>
        <taxon>Hexacorallia</taxon>
        <taxon>Scleractinia</taxon>
        <taxon>Fungiina</taxon>
        <taxon>Poritidae</taxon>
        <taxon>Porites</taxon>
    </lineage>
</organism>
<sequence length="619" mass="70843">EIVSSLVTTGQSLQRTDTCIHTSPTQRMINVISSTGGVVTEKNIKLVFPPGAVENPVSVSISLEDPSRYYGLIVQNSLENDVIIGAPVIRLEPDGLSFKKPVTLTVKFEIGNFTCSDIVILNGREERSRMITWEDVTPYSVATTLDKSNAEVHIKMEHFSIIAILLTVVRFTQVRLLTRFNLMSFHYTLSVWLNDNSVSPKSDELALLFVSQDVYHEQFYEKQEVSAMIELKNKGFRKLHVRPMNDHEETGIFNNERLHISIYLGEDYNLAGRQHEITSDFQVDSYVWWSMGYVVPISLERSMKDVRIACGTITVKGAFGHISVRKFCEVDLCGYVRNLLKVHGEIFNTVPIARVLEIPEELINQVVMSRTGDDEQLNIILQERLRENFMAEDLTSLSKDLECWRKTKQGSTYNVTQRGQMHVRHLREYAAKISGLQRTDANLMKYFAGQIQSLCNTLLRDCCIELETSAEGVERAASSSSYVHYMEIHRPVPEDIKERYPEIFSSPNDIRNAKRNNKVGQLVYDVSRILELLCLKNCDLPSIEIKKWGENLAVLHMLEVLKPFYKYCKQDVRLYKRLELFSGRLRDIVSDRVDITDGVILRDFCNVSLSLVNFAKFDP</sequence>
<feature type="non-terminal residue" evidence="2">
    <location>
        <position position="619"/>
    </location>
</feature>
<keyword evidence="3" id="KW-1185">Reference proteome</keyword>
<dbReference type="Pfam" id="PF00791">
    <property type="entry name" value="ZU5"/>
    <property type="match status" value="1"/>
</dbReference>
<dbReference type="EMBL" id="CALNXI010001045">
    <property type="protein sequence ID" value="CAH3152935.1"/>
    <property type="molecule type" value="Genomic_DNA"/>
</dbReference>
<evidence type="ECO:0000313" key="2">
    <source>
        <dbReference type="EMBL" id="CAH3152935.1"/>
    </source>
</evidence>
<dbReference type="InterPro" id="IPR000906">
    <property type="entry name" value="ZU5_dom"/>
</dbReference>
<comment type="caution">
    <text evidence="2">The sequence shown here is derived from an EMBL/GenBank/DDBJ whole genome shotgun (WGS) entry which is preliminary data.</text>
</comment>
<proteinExistence type="predicted"/>